<evidence type="ECO:0000256" key="2">
    <source>
        <dbReference type="SAM" id="SignalP"/>
    </source>
</evidence>
<dbReference type="EMBL" id="ODYU01001348">
    <property type="protein sequence ID" value="SOQ37410.1"/>
    <property type="molecule type" value="Genomic_DNA"/>
</dbReference>
<evidence type="ECO:0000313" key="3">
    <source>
        <dbReference type="EMBL" id="SOQ37410.1"/>
    </source>
</evidence>
<keyword evidence="1" id="KW-1133">Transmembrane helix</keyword>
<evidence type="ECO:0000256" key="1">
    <source>
        <dbReference type="SAM" id="Phobius"/>
    </source>
</evidence>
<dbReference type="PANTHER" id="PTHR21261">
    <property type="entry name" value="BEAT PROTEIN"/>
    <property type="match status" value="1"/>
</dbReference>
<keyword evidence="2" id="KW-0732">Signal</keyword>
<sequence length="263" mass="29788">MLVLALLLTSCAAARARNFNITYLHVPQVVPAHQKEIEIECRYDANFTILSWFKGSHEFFRYRPGVTPSTRSFPILGVGTIELLACGPSFCHLKLGSLTTEASGLYRCDIERDVPPYKFATKTAHMEVHGEGHRRPLVEGLAEEYREGEMIQAYCRAAPDSEIRWYINGKEIEDMRGSTTLKKKSSRYFLMGVPPRIVVQCAEFREDRVYGSREHKASWSEIGQMSQEPPKAKNNANVTKSRLVLLTVLLDIFIGYIVLCIAL</sequence>
<gene>
    <name evidence="3" type="ORF">SFRICE_007150</name>
</gene>
<dbReference type="AlphaFoldDB" id="A0A2H1V986"/>
<reference evidence="3" key="1">
    <citation type="submission" date="2016-07" db="EMBL/GenBank/DDBJ databases">
        <authorList>
            <person name="Bretaudeau A."/>
        </authorList>
    </citation>
    <scope>NUCLEOTIDE SEQUENCE</scope>
    <source>
        <strain evidence="3">Rice</strain>
        <tissue evidence="3">Whole body</tissue>
    </source>
</reference>
<protein>
    <submittedName>
        <fullName evidence="3">SFRICE_007150</fullName>
    </submittedName>
</protein>
<keyword evidence="1" id="KW-0472">Membrane</keyword>
<keyword evidence="1" id="KW-0812">Transmembrane</keyword>
<organism evidence="3">
    <name type="scientific">Spodoptera frugiperda</name>
    <name type="common">Fall armyworm</name>
    <dbReference type="NCBI Taxonomy" id="7108"/>
    <lineage>
        <taxon>Eukaryota</taxon>
        <taxon>Metazoa</taxon>
        <taxon>Ecdysozoa</taxon>
        <taxon>Arthropoda</taxon>
        <taxon>Hexapoda</taxon>
        <taxon>Insecta</taxon>
        <taxon>Pterygota</taxon>
        <taxon>Neoptera</taxon>
        <taxon>Endopterygota</taxon>
        <taxon>Lepidoptera</taxon>
        <taxon>Glossata</taxon>
        <taxon>Ditrysia</taxon>
        <taxon>Noctuoidea</taxon>
        <taxon>Noctuidae</taxon>
        <taxon>Amphipyrinae</taxon>
        <taxon>Spodoptera</taxon>
    </lineage>
</organism>
<name>A0A2H1V986_SPOFR</name>
<proteinExistence type="predicted"/>
<feature type="signal peptide" evidence="2">
    <location>
        <begin position="1"/>
        <end position="16"/>
    </location>
</feature>
<dbReference type="PANTHER" id="PTHR21261:SF15">
    <property type="entry name" value="BEATEN PATH IIIA, ISOFORM D-RELATED"/>
    <property type="match status" value="1"/>
</dbReference>
<feature type="chain" id="PRO_5013944010" evidence="2">
    <location>
        <begin position="17"/>
        <end position="263"/>
    </location>
</feature>
<accession>A0A2H1V986</accession>
<feature type="transmembrane region" description="Helical" evidence="1">
    <location>
        <begin position="243"/>
        <end position="262"/>
    </location>
</feature>